<name>A0A919UH65_9ACTN</name>
<evidence type="ECO:0000313" key="2">
    <source>
        <dbReference type="Proteomes" id="UP000640052"/>
    </source>
</evidence>
<dbReference type="AlphaFoldDB" id="A0A919UH65"/>
<sequence length="82" mass="8601">MTRSGCDGYCGSCVTPCFLRGSATPADPMTDPEVAYSELADDMDKSDAEALGCTGWDDSPAECPPEACTGNFFCLASYAKPE</sequence>
<evidence type="ECO:0000313" key="1">
    <source>
        <dbReference type="EMBL" id="GIH21694.1"/>
    </source>
</evidence>
<protein>
    <submittedName>
        <fullName evidence="1">Uncharacterized protein</fullName>
    </submittedName>
</protein>
<comment type="caution">
    <text evidence="1">The sequence shown here is derived from an EMBL/GenBank/DDBJ whole genome shotgun (WGS) entry which is preliminary data.</text>
</comment>
<dbReference type="EMBL" id="BOOA01000001">
    <property type="protein sequence ID" value="GIH21694.1"/>
    <property type="molecule type" value="Genomic_DNA"/>
</dbReference>
<keyword evidence="2" id="KW-1185">Reference proteome</keyword>
<proteinExistence type="predicted"/>
<accession>A0A919UH65</accession>
<gene>
    <name evidence="1" type="ORF">Aph01nite_00040</name>
</gene>
<reference evidence="1" key="1">
    <citation type="submission" date="2021-01" db="EMBL/GenBank/DDBJ databases">
        <title>Whole genome shotgun sequence of Acrocarpospora phusangensis NBRC 108782.</title>
        <authorList>
            <person name="Komaki H."/>
            <person name="Tamura T."/>
        </authorList>
    </citation>
    <scope>NUCLEOTIDE SEQUENCE</scope>
    <source>
        <strain evidence="1">NBRC 108782</strain>
    </source>
</reference>
<dbReference type="Proteomes" id="UP000640052">
    <property type="component" value="Unassembled WGS sequence"/>
</dbReference>
<organism evidence="1 2">
    <name type="scientific">Acrocarpospora phusangensis</name>
    <dbReference type="NCBI Taxonomy" id="1070424"/>
    <lineage>
        <taxon>Bacteria</taxon>
        <taxon>Bacillati</taxon>
        <taxon>Actinomycetota</taxon>
        <taxon>Actinomycetes</taxon>
        <taxon>Streptosporangiales</taxon>
        <taxon>Streptosporangiaceae</taxon>
        <taxon>Acrocarpospora</taxon>
    </lineage>
</organism>